<dbReference type="EMBL" id="JABEQL010000032">
    <property type="protein sequence ID" value="MBB2180807.1"/>
    <property type="molecule type" value="Genomic_DNA"/>
</dbReference>
<comment type="caution">
    <text evidence="7">The sequence shown here is derived from an EMBL/GenBank/DDBJ whole genome shotgun (WGS) entry which is preliminary data.</text>
</comment>
<feature type="domain" description="Major facilitator superfamily (MFS) profile" evidence="6">
    <location>
        <begin position="24"/>
        <end position="407"/>
    </location>
</feature>
<comment type="subcellular location">
    <subcellularLocation>
        <location evidence="1">Membrane</location>
        <topology evidence="1">Multi-pass membrane protein</topology>
    </subcellularLocation>
</comment>
<name>A0A7W4P834_9PROT</name>
<feature type="transmembrane region" description="Helical" evidence="5">
    <location>
        <begin position="118"/>
        <end position="136"/>
    </location>
</feature>
<dbReference type="InterPro" id="IPR011701">
    <property type="entry name" value="MFS"/>
</dbReference>
<evidence type="ECO:0000256" key="1">
    <source>
        <dbReference type="ARBA" id="ARBA00004141"/>
    </source>
</evidence>
<proteinExistence type="predicted"/>
<dbReference type="AlphaFoldDB" id="A0A7W4P834"/>
<dbReference type="InterPro" id="IPR020846">
    <property type="entry name" value="MFS_dom"/>
</dbReference>
<reference evidence="7 8" key="1">
    <citation type="submission" date="2020-04" db="EMBL/GenBank/DDBJ databases">
        <title>Description of novel Gluconacetobacter.</title>
        <authorList>
            <person name="Sombolestani A."/>
        </authorList>
    </citation>
    <scope>NUCLEOTIDE SEQUENCE [LARGE SCALE GENOMIC DNA]</scope>
    <source>
        <strain evidence="7 8">LMG 27725</strain>
    </source>
</reference>
<feature type="transmembrane region" description="Helical" evidence="5">
    <location>
        <begin position="294"/>
        <end position="313"/>
    </location>
</feature>
<evidence type="ECO:0000256" key="2">
    <source>
        <dbReference type="ARBA" id="ARBA00022692"/>
    </source>
</evidence>
<feature type="transmembrane region" description="Helical" evidence="5">
    <location>
        <begin position="361"/>
        <end position="379"/>
    </location>
</feature>
<feature type="transmembrane region" description="Helical" evidence="5">
    <location>
        <begin position="148"/>
        <end position="167"/>
    </location>
</feature>
<feature type="transmembrane region" description="Helical" evidence="5">
    <location>
        <begin position="173"/>
        <end position="193"/>
    </location>
</feature>
<evidence type="ECO:0000313" key="8">
    <source>
        <dbReference type="Proteomes" id="UP000525623"/>
    </source>
</evidence>
<dbReference type="SUPFAM" id="SSF103473">
    <property type="entry name" value="MFS general substrate transporter"/>
    <property type="match status" value="1"/>
</dbReference>
<dbReference type="PANTHER" id="PTHR23508:SF10">
    <property type="entry name" value="CARBOXYLIC ACID TRANSPORTER PROTEIN HOMOLOG"/>
    <property type="match status" value="1"/>
</dbReference>
<organism evidence="7 8">
    <name type="scientific">Gluconacetobacter tumulicola</name>
    <dbReference type="NCBI Taxonomy" id="1017177"/>
    <lineage>
        <taxon>Bacteria</taxon>
        <taxon>Pseudomonadati</taxon>
        <taxon>Pseudomonadota</taxon>
        <taxon>Alphaproteobacteria</taxon>
        <taxon>Acetobacterales</taxon>
        <taxon>Acetobacteraceae</taxon>
        <taxon>Gluconacetobacter</taxon>
    </lineage>
</organism>
<keyword evidence="4 5" id="KW-0472">Membrane</keyword>
<keyword evidence="8" id="KW-1185">Reference proteome</keyword>
<dbReference type="GO" id="GO:0005886">
    <property type="term" value="C:plasma membrane"/>
    <property type="evidence" value="ECO:0007669"/>
    <property type="project" value="TreeGrafter"/>
</dbReference>
<feature type="transmembrane region" description="Helical" evidence="5">
    <location>
        <begin position="319"/>
        <end position="340"/>
    </location>
</feature>
<feature type="transmembrane region" description="Helical" evidence="5">
    <location>
        <begin position="88"/>
        <end position="112"/>
    </location>
</feature>
<accession>A0A7W4P834</accession>
<evidence type="ECO:0000256" key="3">
    <source>
        <dbReference type="ARBA" id="ARBA00022989"/>
    </source>
</evidence>
<dbReference type="PANTHER" id="PTHR23508">
    <property type="entry name" value="CARBOXYLIC ACID TRANSPORTER PROTEIN HOMOLOG"/>
    <property type="match status" value="1"/>
</dbReference>
<feature type="transmembrane region" description="Helical" evidence="5">
    <location>
        <begin position="385"/>
        <end position="402"/>
    </location>
</feature>
<dbReference type="RefSeq" id="WP_182968538.1">
    <property type="nucleotide sequence ID" value="NZ_BAABGC010000053.1"/>
</dbReference>
<evidence type="ECO:0000256" key="5">
    <source>
        <dbReference type="SAM" id="Phobius"/>
    </source>
</evidence>
<keyword evidence="3 5" id="KW-1133">Transmembrane helix</keyword>
<feature type="transmembrane region" description="Helical" evidence="5">
    <location>
        <begin position="62"/>
        <end position="81"/>
    </location>
</feature>
<dbReference type="Proteomes" id="UP000525623">
    <property type="component" value="Unassembled WGS sequence"/>
</dbReference>
<feature type="transmembrane region" description="Helical" evidence="5">
    <location>
        <begin position="20"/>
        <end position="42"/>
    </location>
</feature>
<protein>
    <submittedName>
        <fullName evidence="7">MFS transporter</fullName>
    </submittedName>
</protein>
<dbReference type="GO" id="GO:0046943">
    <property type="term" value="F:carboxylic acid transmembrane transporter activity"/>
    <property type="evidence" value="ECO:0007669"/>
    <property type="project" value="TreeGrafter"/>
</dbReference>
<evidence type="ECO:0000259" key="6">
    <source>
        <dbReference type="PROSITE" id="PS50850"/>
    </source>
</evidence>
<feature type="transmembrane region" description="Helical" evidence="5">
    <location>
        <begin position="228"/>
        <end position="246"/>
    </location>
</feature>
<dbReference type="Gene3D" id="1.20.1250.20">
    <property type="entry name" value="MFS general substrate transporter like domains"/>
    <property type="match status" value="2"/>
</dbReference>
<evidence type="ECO:0000313" key="7">
    <source>
        <dbReference type="EMBL" id="MBB2180807.1"/>
    </source>
</evidence>
<dbReference type="PROSITE" id="PS50850">
    <property type="entry name" value="MFS"/>
    <property type="match status" value="1"/>
</dbReference>
<feature type="transmembrane region" description="Helical" evidence="5">
    <location>
        <begin position="266"/>
        <end position="287"/>
    </location>
</feature>
<sequence length="411" mass="42746">MTSRVISPLPEQSRPARARLPWASVAGSAVGYAMDGFDFLLLGFVMPSLVKDLHLDMVQGSWLVTATLLGTVAGGLGFGLLSDALGRIRVLAISILVFALFTGLCAFAHSYAELLACRVAAGVGLGGEFGIGMALVAESWPPAYRARASSYVGLGWQAGVFLAAISTPLLLPLIGWRGMFLLGAVPALVAVFIRRGLAEPAGSPRPAASARPGLSLRPLLGSAAARRTALGILVLCSVQNFCYYGVMIWLPNYLAGHFGYTLTRTGLWTATTVLGMAAGIASFGHVADRLGQKIAFRTWMCGAAIMVVVYSQMTTPPGLLVAGAAMGFFVNGMIGGYGALISDSYPATIRATAQNLLFNGGRLVGGFGPVVMGALSVSWGIGRTIAVLSILYLIDIAALALISDTQETPAS</sequence>
<evidence type="ECO:0000256" key="4">
    <source>
        <dbReference type="ARBA" id="ARBA00023136"/>
    </source>
</evidence>
<dbReference type="InterPro" id="IPR036259">
    <property type="entry name" value="MFS_trans_sf"/>
</dbReference>
<dbReference type="Pfam" id="PF07690">
    <property type="entry name" value="MFS_1"/>
    <property type="match status" value="1"/>
</dbReference>
<gene>
    <name evidence="7" type="ORF">HLH29_16865</name>
</gene>
<keyword evidence="2 5" id="KW-0812">Transmembrane</keyword>